<dbReference type="AlphaFoldDB" id="A0A916J435"/>
<dbReference type="EMBL" id="CAJQUM010000001">
    <property type="protein sequence ID" value="CAG4883505.1"/>
    <property type="molecule type" value="Genomic_DNA"/>
</dbReference>
<protein>
    <submittedName>
        <fullName evidence="2">Uncharacterized protein</fullName>
    </submittedName>
</protein>
<dbReference type="RefSeq" id="WP_220635466.1">
    <property type="nucleotide sequence ID" value="NZ_CAJQUM010000001.1"/>
</dbReference>
<proteinExistence type="predicted"/>
<comment type="caution">
    <text evidence="2">The sequence shown here is derived from an EMBL/GenBank/DDBJ whole genome shotgun (WGS) entry which is preliminary data.</text>
</comment>
<gene>
    <name evidence="2" type="ORF">GTOL_11388</name>
</gene>
<evidence type="ECO:0000313" key="2">
    <source>
        <dbReference type="EMBL" id="CAG4883505.1"/>
    </source>
</evidence>
<reference evidence="2" key="1">
    <citation type="submission" date="2021-04" db="EMBL/GenBank/DDBJ databases">
        <authorList>
            <person name="Hornung B."/>
        </authorList>
    </citation>
    <scope>NUCLEOTIDE SEQUENCE</scope>
    <source>
        <strain evidence="2">G5G6</strain>
    </source>
</reference>
<organism evidence="2 3">
    <name type="scientific">Georgfuchsia toluolica</name>
    <dbReference type="NCBI Taxonomy" id="424218"/>
    <lineage>
        <taxon>Bacteria</taxon>
        <taxon>Pseudomonadati</taxon>
        <taxon>Pseudomonadota</taxon>
        <taxon>Betaproteobacteria</taxon>
        <taxon>Nitrosomonadales</taxon>
        <taxon>Sterolibacteriaceae</taxon>
        <taxon>Georgfuchsia</taxon>
    </lineage>
</organism>
<dbReference type="Proteomes" id="UP000742786">
    <property type="component" value="Unassembled WGS sequence"/>
</dbReference>
<keyword evidence="1" id="KW-0732">Signal</keyword>
<feature type="chain" id="PRO_5037551434" evidence="1">
    <location>
        <begin position="24"/>
        <end position="164"/>
    </location>
</feature>
<evidence type="ECO:0000313" key="3">
    <source>
        <dbReference type="Proteomes" id="UP000742786"/>
    </source>
</evidence>
<keyword evidence="3" id="KW-1185">Reference proteome</keyword>
<sequence length="164" mass="18265">MSRQQLKSFAFFCTLLVGAAVHADATAEDFSPQVWLNPGLYSMHFNRNKDFRENNIGFGAEVMLTDDHVLMAGSFINSDRQRSHYGLYQWRPLHWQVYGVKVGAGIAAGAFDGYPKYKDGGWFPAALPLLSVEGERLGANFALIPNIPNRMSGAVAVQVKLRVW</sequence>
<name>A0A916J435_9PROT</name>
<feature type="signal peptide" evidence="1">
    <location>
        <begin position="1"/>
        <end position="23"/>
    </location>
</feature>
<evidence type="ECO:0000256" key="1">
    <source>
        <dbReference type="SAM" id="SignalP"/>
    </source>
</evidence>
<dbReference type="Gene3D" id="2.40.160.20">
    <property type="match status" value="1"/>
</dbReference>
<accession>A0A916J435</accession>